<dbReference type="EMBL" id="WSTB01000018">
    <property type="protein sequence ID" value="MWB96765.1"/>
    <property type="molecule type" value="Genomic_DNA"/>
</dbReference>
<feature type="chain" id="PRO_5026009681" description="Head domain of trimeric autotransporter adhesin" evidence="1">
    <location>
        <begin position="21"/>
        <end position="378"/>
    </location>
</feature>
<protein>
    <recommendedName>
        <fullName evidence="4">Head domain of trimeric autotransporter adhesin</fullName>
    </recommendedName>
</protein>
<evidence type="ECO:0008006" key="4">
    <source>
        <dbReference type="Google" id="ProtNLM"/>
    </source>
</evidence>
<sequence>MKKILLLLLLGLSWAGVAQSKYTIEKQLQLNTVLRGDIEDSILVRSADRIVKMISRKELGSNENIRPVSDSLPGIVDTIALQELGGVDKLINGVRIGRGEGNSPNNVVLGDHILTTNTTGDYNTGMGSYALEFNTTGYANTAIGNSSMNANASAGYTVAIGAAALSKMVSGLGQSVAIGAFSMSDATSTDKNVAVGTYSLRNNTSGFSNTALGHSSLTASTSGNSNNAFGNYSLWNITEGAANIGMGKFAGRYITTGNSNIYIGAEGDPADMATSNIINIGNKFISKSNNLVLFPQQTIALINSDTTGKAIINKEYLATVTAVVNATTTELTTTNLNTQYPNAQIGFRVHCSSVSGGSLVYEKTSDAWIKYASIVVNP</sequence>
<name>A0A6I4NWA9_9FLAO</name>
<evidence type="ECO:0000313" key="2">
    <source>
        <dbReference type="EMBL" id="MWB96765.1"/>
    </source>
</evidence>
<evidence type="ECO:0000256" key="1">
    <source>
        <dbReference type="SAM" id="SignalP"/>
    </source>
</evidence>
<reference evidence="2 3" key="1">
    <citation type="submission" date="2019-12" db="EMBL/GenBank/DDBJ databases">
        <authorList>
            <person name="Kim Y.S."/>
        </authorList>
    </citation>
    <scope>NUCLEOTIDE SEQUENCE [LARGE SCALE GENOMIC DNA]</scope>
    <source>
        <strain evidence="2 3">GA093</strain>
    </source>
</reference>
<dbReference type="AlphaFoldDB" id="A0A6I4NWA9"/>
<keyword evidence="3" id="KW-1185">Reference proteome</keyword>
<keyword evidence="1" id="KW-0732">Signal</keyword>
<proteinExistence type="predicted"/>
<comment type="caution">
    <text evidence="2">The sequence shown here is derived from an EMBL/GenBank/DDBJ whole genome shotgun (WGS) entry which is preliminary data.</text>
</comment>
<dbReference type="RefSeq" id="WP_160376652.1">
    <property type="nucleotide sequence ID" value="NZ_WSTB01000018.1"/>
</dbReference>
<gene>
    <name evidence="2" type="ORF">GON26_20580</name>
</gene>
<feature type="signal peptide" evidence="1">
    <location>
        <begin position="1"/>
        <end position="20"/>
    </location>
</feature>
<organism evidence="2 3">
    <name type="scientific">Flavobacterium hydrocarbonoxydans</name>
    <dbReference type="NCBI Taxonomy" id="2683249"/>
    <lineage>
        <taxon>Bacteria</taxon>
        <taxon>Pseudomonadati</taxon>
        <taxon>Bacteroidota</taxon>
        <taxon>Flavobacteriia</taxon>
        <taxon>Flavobacteriales</taxon>
        <taxon>Flavobacteriaceae</taxon>
        <taxon>Flavobacterium</taxon>
    </lineage>
</organism>
<evidence type="ECO:0000313" key="3">
    <source>
        <dbReference type="Proteomes" id="UP000471501"/>
    </source>
</evidence>
<accession>A0A6I4NWA9</accession>
<dbReference type="Proteomes" id="UP000471501">
    <property type="component" value="Unassembled WGS sequence"/>
</dbReference>